<keyword evidence="4" id="KW-1185">Reference proteome</keyword>
<dbReference type="RefSeq" id="WP_198319876.1">
    <property type="nucleotide sequence ID" value="NZ_CP022540.1"/>
</dbReference>
<organism evidence="3 4">
    <name type="scientific">Antarctobacter heliothermus</name>
    <dbReference type="NCBI Taxonomy" id="74033"/>
    <lineage>
        <taxon>Bacteria</taxon>
        <taxon>Pseudomonadati</taxon>
        <taxon>Pseudomonadota</taxon>
        <taxon>Alphaproteobacteria</taxon>
        <taxon>Rhodobacterales</taxon>
        <taxon>Roseobacteraceae</taxon>
        <taxon>Antarctobacter</taxon>
    </lineage>
</organism>
<feature type="region of interest" description="Disordered" evidence="1">
    <location>
        <begin position="449"/>
        <end position="469"/>
    </location>
</feature>
<accession>A0A222E046</accession>
<feature type="transmembrane region" description="Helical" evidence="2">
    <location>
        <begin position="6"/>
        <end position="26"/>
    </location>
</feature>
<feature type="transmembrane region" description="Helical" evidence="2">
    <location>
        <begin position="205"/>
        <end position="229"/>
    </location>
</feature>
<gene>
    <name evidence="3" type="ORF">ANTHELSMS3_00860</name>
</gene>
<feature type="transmembrane region" description="Helical" evidence="2">
    <location>
        <begin position="373"/>
        <end position="392"/>
    </location>
</feature>
<keyword evidence="2" id="KW-0472">Membrane</keyword>
<reference evidence="3 4" key="1">
    <citation type="submission" date="2017-07" db="EMBL/GenBank/DDBJ databases">
        <title>Genome Sequence of Antarctobacter heliothermus Strain SMS3 Isolated from a culture of the Diatom Skeletonema marinoi.</title>
        <authorList>
            <person name="Topel M."/>
            <person name="Pinder M.I.M."/>
            <person name="Johansson O.N."/>
            <person name="Kourtchenko O."/>
            <person name="Godhe A."/>
            <person name="Clarke A.K."/>
        </authorList>
    </citation>
    <scope>NUCLEOTIDE SEQUENCE [LARGE SCALE GENOMIC DNA]</scope>
    <source>
        <strain evidence="3 4">SMS3</strain>
    </source>
</reference>
<proteinExistence type="predicted"/>
<sequence>MPNQIAFLALAASPIFVAVMLSRLSVERAFIWSMMLCYLFLPEPPAVFDFPMMPPLDKHNLPALMVFAILLGRREPSGSLLPDSVLGKTLVLTFVFSPIMTVINNGQPVFFGLVGLPALGLKDAAALVLEQFLQVLPFLLARQHLATGGAQKELLWALMIGGLVYTPLMLIETRLSPQLNNWVYGYFQHYFAQTIRFGGYRPIVFLYHGIWVAFFLMTSVVSAFALWRWHKGDGRWKLLGVALYLTLILVLAKSLGSLIFVVLLVPLVVLLAPRTQVRIAVLIGAMTLAYPLLKGADLVPQEQMLEQATKIDPDRAGSLRFRFHNEDQLLERAYIKPIFGWGSWGRNHILDPYSGAILTVTDGFWIISIGTYGWIGFLAQFGTLLLPLALIWRAMGSHRNDAISPFVGPLSLMLAINVSDMIPNATLTPLTWLLAGALTGYAEKLRQAAPTQRRGHANHTAETRRRTVM</sequence>
<feature type="transmembrane region" description="Helical" evidence="2">
    <location>
        <begin position="241"/>
        <end position="269"/>
    </location>
</feature>
<evidence type="ECO:0000256" key="2">
    <source>
        <dbReference type="SAM" id="Phobius"/>
    </source>
</evidence>
<keyword evidence="2" id="KW-1133">Transmembrane helix</keyword>
<dbReference type="Proteomes" id="UP000203589">
    <property type="component" value="Chromosome"/>
</dbReference>
<evidence type="ECO:0000256" key="1">
    <source>
        <dbReference type="SAM" id="MobiDB-lite"/>
    </source>
</evidence>
<evidence type="ECO:0000313" key="4">
    <source>
        <dbReference type="Proteomes" id="UP000203589"/>
    </source>
</evidence>
<dbReference type="AlphaFoldDB" id="A0A222E046"/>
<feature type="compositionally biased region" description="Basic and acidic residues" evidence="1">
    <location>
        <begin position="459"/>
        <end position="469"/>
    </location>
</feature>
<name>A0A222E046_9RHOB</name>
<keyword evidence="2" id="KW-0812">Transmembrane</keyword>
<protein>
    <submittedName>
        <fullName evidence="3">Membrane protein</fullName>
    </submittedName>
</protein>
<dbReference type="KEGG" id="aht:ANTHELSMS3_00860"/>
<feature type="transmembrane region" description="Helical" evidence="2">
    <location>
        <begin position="275"/>
        <end position="293"/>
    </location>
</feature>
<dbReference type="EMBL" id="CP022540">
    <property type="protein sequence ID" value="ASP19577.1"/>
    <property type="molecule type" value="Genomic_DNA"/>
</dbReference>
<evidence type="ECO:0000313" key="3">
    <source>
        <dbReference type="EMBL" id="ASP19577.1"/>
    </source>
</evidence>